<keyword evidence="7 9" id="KW-0949">S-adenosyl-L-methionine</keyword>
<dbReference type="Pfam" id="PF08241">
    <property type="entry name" value="Methyltransf_11"/>
    <property type="match status" value="1"/>
</dbReference>
<reference evidence="11 12" key="1">
    <citation type="submission" date="2023-03" db="EMBL/GenBank/DDBJ databases">
        <title>Draft genome sequence of Thalassotalea insulae KCTC 62186T.</title>
        <authorList>
            <person name="Sawabe T."/>
        </authorList>
    </citation>
    <scope>NUCLEOTIDE SEQUENCE [LARGE SCALE GENOMIC DNA]</scope>
    <source>
        <strain evidence="11 12">KCTC 62186</strain>
    </source>
</reference>
<evidence type="ECO:0000256" key="6">
    <source>
        <dbReference type="ARBA" id="ARBA00022679"/>
    </source>
</evidence>
<evidence type="ECO:0000256" key="7">
    <source>
        <dbReference type="ARBA" id="ARBA00022691"/>
    </source>
</evidence>
<accession>A0ABQ6GWM9</accession>
<gene>
    <name evidence="9 11" type="primary">bioC</name>
    <name evidence="11" type="ORF">tinsulaeT_36830</name>
</gene>
<dbReference type="HAMAP" id="MF_00835">
    <property type="entry name" value="BioC"/>
    <property type="match status" value="1"/>
</dbReference>
<dbReference type="InterPro" id="IPR011814">
    <property type="entry name" value="BioC"/>
</dbReference>
<feature type="domain" description="Methyltransferase type 11" evidence="10">
    <location>
        <begin position="48"/>
        <end position="140"/>
    </location>
</feature>
<evidence type="ECO:0000313" key="12">
    <source>
        <dbReference type="Proteomes" id="UP001157186"/>
    </source>
</evidence>
<sequence length="261" mass="29812">MPDVHIRYQIAKSFGLASHSYDISARLQRYSGKHLMPWLPNRNDLTVLDLGCGTGFFTEILAQRFEHVFGLDISGKMLSFAKENRDQEITWLHGDAYKLPLADKSVDLVYSNLMIQWCDDLTIVVNEILRVLKPGGLFIFSTLVEGTLFELKSSWAQVDQDKHVIDFKTEQQLSELFNSEHSKLIEHNSQDIILEYENVLHLARELKGLGANKVPKKSAKGLAGKDKWQKMMQSYQDFLEPTGIYPATYRVYSGILVKLNS</sequence>
<dbReference type="RefSeq" id="WP_284246324.1">
    <property type="nucleotide sequence ID" value="NZ_BSST01000001.1"/>
</dbReference>
<dbReference type="NCBIfam" id="TIGR02072">
    <property type="entry name" value="BioC"/>
    <property type="match status" value="1"/>
</dbReference>
<comment type="function">
    <text evidence="9">Converts the free carboxyl group of a malonyl-thioester to its methyl ester by transfer of a methyl group from S-adenosyl-L-methionine (SAM). It allows to synthesize pimeloyl-ACP via the fatty acid synthetic pathway.</text>
</comment>
<dbReference type="EMBL" id="BSST01000001">
    <property type="protein sequence ID" value="GLX80343.1"/>
    <property type="molecule type" value="Genomic_DNA"/>
</dbReference>
<keyword evidence="12" id="KW-1185">Reference proteome</keyword>
<evidence type="ECO:0000259" key="10">
    <source>
        <dbReference type="Pfam" id="PF08241"/>
    </source>
</evidence>
<comment type="catalytic activity">
    <reaction evidence="1 9">
        <text>malonyl-[ACP] + S-adenosyl-L-methionine = malonyl-[ACP] methyl ester + S-adenosyl-L-homocysteine</text>
        <dbReference type="Rhea" id="RHEA:17105"/>
        <dbReference type="Rhea" id="RHEA-COMP:9623"/>
        <dbReference type="Rhea" id="RHEA-COMP:9954"/>
        <dbReference type="ChEBI" id="CHEBI:57856"/>
        <dbReference type="ChEBI" id="CHEBI:59789"/>
        <dbReference type="ChEBI" id="CHEBI:78449"/>
        <dbReference type="ChEBI" id="CHEBI:78845"/>
        <dbReference type="EC" id="2.1.1.197"/>
    </reaction>
</comment>
<evidence type="ECO:0000256" key="1">
    <source>
        <dbReference type="ARBA" id="ARBA00000852"/>
    </source>
</evidence>
<organism evidence="11 12">
    <name type="scientific">Thalassotalea insulae</name>
    <dbReference type="NCBI Taxonomy" id="2056778"/>
    <lineage>
        <taxon>Bacteria</taxon>
        <taxon>Pseudomonadati</taxon>
        <taxon>Pseudomonadota</taxon>
        <taxon>Gammaproteobacteria</taxon>
        <taxon>Alteromonadales</taxon>
        <taxon>Colwelliaceae</taxon>
        <taxon>Thalassotalea</taxon>
    </lineage>
</organism>
<keyword evidence="5 9" id="KW-0489">Methyltransferase</keyword>
<proteinExistence type="inferred from homology"/>
<keyword evidence="6 9" id="KW-0808">Transferase</keyword>
<comment type="similarity">
    <text evidence="3 9">Belongs to the methyltransferase superfamily.</text>
</comment>
<evidence type="ECO:0000256" key="3">
    <source>
        <dbReference type="ARBA" id="ARBA00008361"/>
    </source>
</evidence>
<dbReference type="Proteomes" id="UP001157186">
    <property type="component" value="Unassembled WGS sequence"/>
</dbReference>
<evidence type="ECO:0000313" key="11">
    <source>
        <dbReference type="EMBL" id="GLX80343.1"/>
    </source>
</evidence>
<evidence type="ECO:0000256" key="8">
    <source>
        <dbReference type="ARBA" id="ARBA00022756"/>
    </source>
</evidence>
<name>A0ABQ6GWM9_9GAMM</name>
<protein>
    <recommendedName>
        <fullName evidence="4 9">Malonyl-[acyl-carrier protein] O-methyltransferase</fullName>
        <shortName evidence="9">Malonyl-ACP O-methyltransferase</shortName>
        <ecNumber evidence="4 9">2.1.1.197</ecNumber>
    </recommendedName>
    <alternativeName>
        <fullName evidence="9">Biotin synthesis protein BioC</fullName>
    </alternativeName>
</protein>
<comment type="caution">
    <text evidence="11">The sequence shown here is derived from an EMBL/GenBank/DDBJ whole genome shotgun (WGS) entry which is preliminary data.</text>
</comment>
<dbReference type="InterPro" id="IPR029063">
    <property type="entry name" value="SAM-dependent_MTases_sf"/>
</dbReference>
<dbReference type="InterPro" id="IPR013216">
    <property type="entry name" value="Methyltransf_11"/>
</dbReference>
<dbReference type="SUPFAM" id="SSF53335">
    <property type="entry name" value="S-adenosyl-L-methionine-dependent methyltransferases"/>
    <property type="match status" value="1"/>
</dbReference>
<evidence type="ECO:0000256" key="5">
    <source>
        <dbReference type="ARBA" id="ARBA00022603"/>
    </source>
</evidence>
<dbReference type="Gene3D" id="3.40.50.150">
    <property type="entry name" value="Vaccinia Virus protein VP39"/>
    <property type="match status" value="1"/>
</dbReference>
<dbReference type="CDD" id="cd02440">
    <property type="entry name" value="AdoMet_MTases"/>
    <property type="match status" value="1"/>
</dbReference>
<evidence type="ECO:0000256" key="2">
    <source>
        <dbReference type="ARBA" id="ARBA00004746"/>
    </source>
</evidence>
<dbReference type="PANTHER" id="PTHR44942">
    <property type="entry name" value="METHYLTRANSF_11 DOMAIN-CONTAINING PROTEIN"/>
    <property type="match status" value="1"/>
</dbReference>
<evidence type="ECO:0000256" key="4">
    <source>
        <dbReference type="ARBA" id="ARBA00012327"/>
    </source>
</evidence>
<dbReference type="InterPro" id="IPR051052">
    <property type="entry name" value="Diverse_substrate_MTase"/>
</dbReference>
<dbReference type="PANTHER" id="PTHR44942:SF4">
    <property type="entry name" value="METHYLTRANSFERASE TYPE 11 DOMAIN-CONTAINING PROTEIN"/>
    <property type="match status" value="1"/>
</dbReference>
<keyword evidence="8 9" id="KW-0093">Biotin biosynthesis</keyword>
<evidence type="ECO:0000256" key="9">
    <source>
        <dbReference type="HAMAP-Rule" id="MF_00835"/>
    </source>
</evidence>
<comment type="pathway">
    <text evidence="2 9">Cofactor biosynthesis; biotin biosynthesis.</text>
</comment>
<dbReference type="EC" id="2.1.1.197" evidence="4 9"/>